<protein>
    <submittedName>
        <fullName evidence="5">Uncharacterized protein</fullName>
    </submittedName>
</protein>
<dbReference type="InterPro" id="IPR013126">
    <property type="entry name" value="Hsp_70_fam"/>
</dbReference>
<feature type="compositionally biased region" description="Basic and acidic residues" evidence="4">
    <location>
        <begin position="764"/>
        <end position="778"/>
    </location>
</feature>
<evidence type="ECO:0000313" key="6">
    <source>
        <dbReference type="Proteomes" id="UP001190700"/>
    </source>
</evidence>
<dbReference type="GO" id="GO:0030968">
    <property type="term" value="P:endoplasmic reticulum unfolded protein response"/>
    <property type="evidence" value="ECO:0007669"/>
    <property type="project" value="TreeGrafter"/>
</dbReference>
<keyword evidence="3" id="KW-0143">Chaperone</keyword>
<evidence type="ECO:0000256" key="1">
    <source>
        <dbReference type="ARBA" id="ARBA00022741"/>
    </source>
</evidence>
<dbReference type="CDD" id="cd10230">
    <property type="entry name" value="ASKHA_NBD_HSP70_HYOU1"/>
    <property type="match status" value="1"/>
</dbReference>
<dbReference type="GO" id="GO:0034663">
    <property type="term" value="C:endoplasmic reticulum chaperone complex"/>
    <property type="evidence" value="ECO:0007669"/>
    <property type="project" value="TreeGrafter"/>
</dbReference>
<comment type="caution">
    <text evidence="5">The sequence shown here is derived from an EMBL/GenBank/DDBJ whole genome shotgun (WGS) entry which is preliminary data.</text>
</comment>
<feature type="region of interest" description="Disordered" evidence="4">
    <location>
        <begin position="745"/>
        <end position="789"/>
    </location>
</feature>
<evidence type="ECO:0000256" key="2">
    <source>
        <dbReference type="ARBA" id="ARBA00022840"/>
    </source>
</evidence>
<feature type="region of interest" description="Disordered" evidence="4">
    <location>
        <begin position="812"/>
        <end position="851"/>
    </location>
</feature>
<reference evidence="5 6" key="1">
    <citation type="journal article" date="2015" name="Genome Biol. Evol.">
        <title>Comparative Genomics of a Bacterivorous Green Alga Reveals Evolutionary Causalities and Consequences of Phago-Mixotrophic Mode of Nutrition.</title>
        <authorList>
            <person name="Burns J.A."/>
            <person name="Paasch A."/>
            <person name="Narechania A."/>
            <person name="Kim E."/>
        </authorList>
    </citation>
    <scope>NUCLEOTIDE SEQUENCE [LARGE SCALE GENOMIC DNA]</scope>
    <source>
        <strain evidence="5 6">PLY_AMNH</strain>
    </source>
</reference>
<keyword evidence="2" id="KW-0067">ATP-binding</keyword>
<dbReference type="FunFam" id="3.90.640.10:FF:000004">
    <property type="entry name" value="Heat shock 70 kDa protein 4"/>
    <property type="match status" value="1"/>
</dbReference>
<organism evidence="5 6">
    <name type="scientific">Cymbomonas tetramitiformis</name>
    <dbReference type="NCBI Taxonomy" id="36881"/>
    <lineage>
        <taxon>Eukaryota</taxon>
        <taxon>Viridiplantae</taxon>
        <taxon>Chlorophyta</taxon>
        <taxon>Pyramimonadophyceae</taxon>
        <taxon>Pyramimonadales</taxon>
        <taxon>Pyramimonadaceae</taxon>
        <taxon>Cymbomonas</taxon>
    </lineage>
</organism>
<accession>A0AAE0G345</accession>
<dbReference type="InterPro" id="IPR043129">
    <property type="entry name" value="ATPase_NBD"/>
</dbReference>
<sequence>MTTNPQQRIDTKTIIICALFSLQCCAQGLVIGIDFGSEYLKLSVARDGAPSIVSSEVGARKTSAVVSFGTEENWDRMIGEVPRKSGMQLIGGIRDLLGGSLETAKGLWSRAYTPFEVTEDSARLTIKVAVRGTEYSAEEMAAMLLQYVRQLAVASDKSGLEGAVITVPCFWQQRQKQALLDAAEIAGLDVLALMTEPAAAALMYGIDRFQSELTSKSPKKGGSAYLLLYKMGAGSTSAALIKFSKYSAQARSSGGKKGSGAKQYVMRPQLQVVGMEWDDTLGGRQFDGRCVEHLADEFNQKMTAGGDVGGEAAQGGADASDDGEHLDVRDHPRSMMKLQEACRKAKEVLSLSAEAPVRVDALFQGHDFTSQLTRTQFEELSIDLLERAVGTVERLLTAENVQRLGGAEPRVEIIGGAVRMPALQERLQTLLQERLSGAEKVELGRHLDADEVVALGAGLRAANLTGAKSSTHMFRPFGFFDTNPYAIFMQVEQGGQPFGHSAAGVRALIYSASETALPDGATSAEIATFEVAGVEAYLKQKKKKRMEVVLHFGVSKSGMLNLMEASGLPSGQKVDKVDLEVKRVQQQAPLPMSSQEKGAAAQVLKELNKKDDQIRATARARSNLEGYVLRVRERSQDAGSDYSDGDDDEEAVSNNAMEGEPGEGAEDVPQHARESAAEDGPVSGADEQGAMELDPSGANEPEMPPQLKTLLEAVEEVEQWLLETESNTTLGPSDYNRRRRRLEHLENEAFPPPELPEADASGSEETRGDRTGRTDRSGDASGEQELQEMEKRLVAMEARVELLERGLRDCQQHCCGSQGSGGAEQGQASAEGSLPITGDTDVLPDEQHAEL</sequence>
<evidence type="ECO:0000256" key="4">
    <source>
        <dbReference type="SAM" id="MobiDB-lite"/>
    </source>
</evidence>
<evidence type="ECO:0000313" key="5">
    <source>
        <dbReference type="EMBL" id="KAK3270716.1"/>
    </source>
</evidence>
<keyword evidence="6" id="KW-1185">Reference proteome</keyword>
<dbReference type="PRINTS" id="PR00301">
    <property type="entry name" value="HEATSHOCK70"/>
</dbReference>
<dbReference type="GO" id="GO:0005524">
    <property type="term" value="F:ATP binding"/>
    <property type="evidence" value="ECO:0007669"/>
    <property type="project" value="UniProtKB-KW"/>
</dbReference>
<feature type="region of interest" description="Disordered" evidence="4">
    <location>
        <begin position="302"/>
        <end position="328"/>
    </location>
</feature>
<gene>
    <name evidence="5" type="ORF">CYMTET_20900</name>
</gene>
<dbReference type="Gene3D" id="3.90.640.10">
    <property type="entry name" value="Actin, Chain A, domain 4"/>
    <property type="match status" value="1"/>
</dbReference>
<proteinExistence type="predicted"/>
<dbReference type="GO" id="GO:0140662">
    <property type="term" value="F:ATP-dependent protein folding chaperone"/>
    <property type="evidence" value="ECO:0007669"/>
    <property type="project" value="InterPro"/>
</dbReference>
<dbReference type="AlphaFoldDB" id="A0AAE0G345"/>
<dbReference type="EMBL" id="LGRX02010238">
    <property type="protein sequence ID" value="KAK3270716.1"/>
    <property type="molecule type" value="Genomic_DNA"/>
</dbReference>
<dbReference type="PANTHER" id="PTHR45639:SF3">
    <property type="entry name" value="HYPOXIA UP-REGULATED PROTEIN 1"/>
    <property type="match status" value="1"/>
</dbReference>
<dbReference type="PANTHER" id="PTHR45639">
    <property type="entry name" value="HSC70CB, ISOFORM G-RELATED"/>
    <property type="match status" value="1"/>
</dbReference>
<dbReference type="Pfam" id="PF00012">
    <property type="entry name" value="HSP70"/>
    <property type="match status" value="2"/>
</dbReference>
<feature type="region of interest" description="Disordered" evidence="4">
    <location>
        <begin position="631"/>
        <end position="704"/>
    </location>
</feature>
<dbReference type="Proteomes" id="UP001190700">
    <property type="component" value="Unassembled WGS sequence"/>
</dbReference>
<dbReference type="Gene3D" id="3.30.420.40">
    <property type="match status" value="2"/>
</dbReference>
<evidence type="ECO:0000256" key="3">
    <source>
        <dbReference type="ARBA" id="ARBA00023186"/>
    </source>
</evidence>
<dbReference type="Gene3D" id="3.30.30.30">
    <property type="match status" value="1"/>
</dbReference>
<dbReference type="SUPFAM" id="SSF53067">
    <property type="entry name" value="Actin-like ATPase domain"/>
    <property type="match status" value="2"/>
</dbReference>
<keyword evidence="1" id="KW-0547">Nucleotide-binding</keyword>
<name>A0AAE0G345_9CHLO</name>